<dbReference type="RefSeq" id="WP_229810135.1">
    <property type="nucleotide sequence ID" value="NZ_BMRD01000004.1"/>
</dbReference>
<gene>
    <name evidence="2" type="ORF">BJ999_006087</name>
</gene>
<dbReference type="EMBL" id="JACCBT010000001">
    <property type="protein sequence ID" value="NYE15791.1"/>
    <property type="molecule type" value="Genomic_DNA"/>
</dbReference>
<proteinExistence type="predicted"/>
<sequence length="59" mass="6090">MRGESSIPTHVGGSSVVFDRPDGEYIEDADLPSAGDGAGEGTETLIGLQGEAQRLIDSQ</sequence>
<keyword evidence="3" id="KW-1185">Reference proteome</keyword>
<comment type="caution">
    <text evidence="2">The sequence shown here is derived from an EMBL/GenBank/DDBJ whole genome shotgun (WGS) entry which is preliminary data.</text>
</comment>
<name>A0A7Y9GG60_9ACTN</name>
<evidence type="ECO:0000313" key="3">
    <source>
        <dbReference type="Proteomes" id="UP000591272"/>
    </source>
</evidence>
<dbReference type="Proteomes" id="UP000591272">
    <property type="component" value="Unassembled WGS sequence"/>
</dbReference>
<accession>A0A7Y9GG60</accession>
<reference evidence="2 3" key="1">
    <citation type="submission" date="2020-07" db="EMBL/GenBank/DDBJ databases">
        <title>Sequencing the genomes of 1000 actinobacteria strains.</title>
        <authorList>
            <person name="Klenk H.-P."/>
        </authorList>
    </citation>
    <scope>NUCLEOTIDE SEQUENCE [LARGE SCALE GENOMIC DNA]</scope>
    <source>
        <strain evidence="2 3">DSM 43461</strain>
    </source>
</reference>
<feature type="region of interest" description="Disordered" evidence="1">
    <location>
        <begin position="1"/>
        <end position="42"/>
    </location>
</feature>
<evidence type="ECO:0000256" key="1">
    <source>
        <dbReference type="SAM" id="MobiDB-lite"/>
    </source>
</evidence>
<dbReference type="AlphaFoldDB" id="A0A7Y9GG60"/>
<organism evidence="2 3">
    <name type="scientific">Actinomadura citrea</name>
    <dbReference type="NCBI Taxonomy" id="46158"/>
    <lineage>
        <taxon>Bacteria</taxon>
        <taxon>Bacillati</taxon>
        <taxon>Actinomycetota</taxon>
        <taxon>Actinomycetes</taxon>
        <taxon>Streptosporangiales</taxon>
        <taxon>Thermomonosporaceae</taxon>
        <taxon>Actinomadura</taxon>
    </lineage>
</organism>
<protein>
    <submittedName>
        <fullName evidence="2">Uncharacterized protein</fullName>
    </submittedName>
</protein>
<evidence type="ECO:0000313" key="2">
    <source>
        <dbReference type="EMBL" id="NYE15791.1"/>
    </source>
</evidence>